<name>A0A438HBK2_VITVI</name>
<protein>
    <submittedName>
        <fullName evidence="4">Germin-like protein subfamily 1 member 13</fullName>
    </submittedName>
</protein>
<proteinExistence type="predicted"/>
<evidence type="ECO:0000256" key="1">
    <source>
        <dbReference type="SAM" id="SignalP"/>
    </source>
</evidence>
<organism evidence="4 5">
    <name type="scientific">Vitis vinifera</name>
    <name type="common">Grape</name>
    <dbReference type="NCBI Taxonomy" id="29760"/>
    <lineage>
        <taxon>Eukaryota</taxon>
        <taxon>Viridiplantae</taxon>
        <taxon>Streptophyta</taxon>
        <taxon>Embryophyta</taxon>
        <taxon>Tracheophyta</taxon>
        <taxon>Spermatophyta</taxon>
        <taxon>Magnoliopsida</taxon>
        <taxon>eudicotyledons</taxon>
        <taxon>Gunneridae</taxon>
        <taxon>Pentapetalae</taxon>
        <taxon>rosids</taxon>
        <taxon>Vitales</taxon>
        <taxon>Vitaceae</taxon>
        <taxon>Viteae</taxon>
        <taxon>Vitis</taxon>
    </lineage>
</organism>
<comment type="caution">
    <text evidence="4">The sequence shown here is derived from an EMBL/GenBank/DDBJ whole genome shotgun (WGS) entry which is preliminary data.</text>
</comment>
<gene>
    <name evidence="4" type="primary">GLP6_11</name>
    <name evidence="3" type="synonym">GLP6_12</name>
    <name evidence="2" type="synonym">GLP6_4</name>
    <name evidence="4" type="ORF">CK203_051628</name>
    <name evidence="2" type="ORF">CK203_097335</name>
    <name evidence="3" type="ORF">CK203_097336</name>
</gene>
<keyword evidence="1" id="KW-0732">Signal</keyword>
<dbReference type="InterPro" id="IPR014710">
    <property type="entry name" value="RmlC-like_jellyroll"/>
</dbReference>
<dbReference type="EMBL" id="QGNW01001777">
    <property type="protein sequence ID" value="RVW30940.1"/>
    <property type="molecule type" value="Genomic_DNA"/>
</dbReference>
<dbReference type="AlphaFoldDB" id="A0A438HBK2"/>
<dbReference type="Proteomes" id="UP000288805">
    <property type="component" value="Unassembled WGS sequence"/>
</dbReference>
<evidence type="ECO:0000313" key="4">
    <source>
        <dbReference type="EMBL" id="RVW81836.1"/>
    </source>
</evidence>
<feature type="signal peptide" evidence="1">
    <location>
        <begin position="1"/>
        <end position="21"/>
    </location>
</feature>
<evidence type="ECO:0000313" key="2">
    <source>
        <dbReference type="EMBL" id="RVW30940.1"/>
    </source>
</evidence>
<feature type="chain" id="PRO_5036108584" evidence="1">
    <location>
        <begin position="22"/>
        <end position="61"/>
    </location>
</feature>
<dbReference type="Gene3D" id="2.60.120.10">
    <property type="entry name" value="Jelly Rolls"/>
    <property type="match status" value="1"/>
</dbReference>
<sequence length="61" mass="6504">MVVNTLAYIALLAMAFNLASASDPSPLQHFCVAVNDTNATVSVNGKFCQDPKLAIPNDFSF</sequence>
<dbReference type="EMBL" id="QGNW01001777">
    <property type="protein sequence ID" value="RVW30941.1"/>
    <property type="molecule type" value="Genomic_DNA"/>
</dbReference>
<evidence type="ECO:0000313" key="3">
    <source>
        <dbReference type="EMBL" id="RVW30941.1"/>
    </source>
</evidence>
<evidence type="ECO:0000313" key="5">
    <source>
        <dbReference type="Proteomes" id="UP000288805"/>
    </source>
</evidence>
<accession>A0A438HBK2</accession>
<reference evidence="4 5" key="1">
    <citation type="journal article" date="2018" name="PLoS Genet.">
        <title>Population sequencing reveals clonal diversity and ancestral inbreeding in the grapevine cultivar Chardonnay.</title>
        <authorList>
            <person name="Roach M.J."/>
            <person name="Johnson D.L."/>
            <person name="Bohlmann J."/>
            <person name="van Vuuren H.J."/>
            <person name="Jones S.J."/>
            <person name="Pretorius I.S."/>
            <person name="Schmidt S.A."/>
            <person name="Borneman A.R."/>
        </authorList>
    </citation>
    <scope>NUCLEOTIDE SEQUENCE [LARGE SCALE GENOMIC DNA]</scope>
    <source>
        <strain evidence="5">cv. Chardonnay</strain>
        <strain evidence="4">I10V1</strain>
        <tissue evidence="4">Leaf</tissue>
    </source>
</reference>
<dbReference type="EMBL" id="QGNW01000248">
    <property type="protein sequence ID" value="RVW81836.1"/>
    <property type="molecule type" value="Genomic_DNA"/>
</dbReference>